<evidence type="ECO:0000256" key="6">
    <source>
        <dbReference type="ARBA" id="ARBA00023141"/>
    </source>
</evidence>
<protein>
    <recommendedName>
        <fullName evidence="3">tryptophan synthase</fullName>
        <ecNumber evidence="3">4.2.1.20</ecNumber>
    </recommendedName>
</protein>
<sequence length="156" mass="16901">MSRLAGCFETLKAENKKALIPFITAGDPYPSVTVNLMHDMVKAGASILELGVPFSDPMAEGPVIQLACERALKHNVSLKDVLTMVKEFRTTDNTTPIVIMGYTNPVEIMGYEIFAKAASEVGVDGLILVDLPPEEGAELISALKIHKIDMIYLLAP</sequence>
<dbReference type="AlphaFoldDB" id="A0A3B0WVP0"/>
<proteinExistence type="predicted"/>
<keyword evidence="6" id="KW-0057">Aromatic amino acid biosynthesis</keyword>
<evidence type="ECO:0000256" key="8">
    <source>
        <dbReference type="ARBA" id="ARBA00049047"/>
    </source>
</evidence>
<dbReference type="Pfam" id="PF00290">
    <property type="entry name" value="Trp_syntA"/>
    <property type="match status" value="1"/>
</dbReference>
<evidence type="ECO:0000256" key="3">
    <source>
        <dbReference type="ARBA" id="ARBA00012043"/>
    </source>
</evidence>
<dbReference type="GO" id="GO:0005829">
    <property type="term" value="C:cytosol"/>
    <property type="evidence" value="ECO:0007669"/>
    <property type="project" value="TreeGrafter"/>
</dbReference>
<accession>A0A3B0WVP0</accession>
<dbReference type="GO" id="GO:0004834">
    <property type="term" value="F:tryptophan synthase activity"/>
    <property type="evidence" value="ECO:0007669"/>
    <property type="project" value="UniProtKB-EC"/>
</dbReference>
<evidence type="ECO:0000256" key="1">
    <source>
        <dbReference type="ARBA" id="ARBA00004733"/>
    </source>
</evidence>
<evidence type="ECO:0000256" key="2">
    <source>
        <dbReference type="ARBA" id="ARBA00011270"/>
    </source>
</evidence>
<dbReference type="EC" id="4.2.1.20" evidence="3"/>
<dbReference type="InterPro" id="IPR002028">
    <property type="entry name" value="Trp_synthase_suA"/>
</dbReference>
<keyword evidence="7 9" id="KW-0456">Lyase</keyword>
<dbReference type="PROSITE" id="PS00167">
    <property type="entry name" value="TRP_SYNTHASE_ALPHA"/>
    <property type="match status" value="1"/>
</dbReference>
<organism evidence="9">
    <name type="scientific">hydrothermal vent metagenome</name>
    <dbReference type="NCBI Taxonomy" id="652676"/>
    <lineage>
        <taxon>unclassified sequences</taxon>
        <taxon>metagenomes</taxon>
        <taxon>ecological metagenomes</taxon>
    </lineage>
</organism>
<dbReference type="EMBL" id="UOFF01000227">
    <property type="protein sequence ID" value="VAW56433.1"/>
    <property type="molecule type" value="Genomic_DNA"/>
</dbReference>
<dbReference type="PANTHER" id="PTHR43406:SF1">
    <property type="entry name" value="TRYPTOPHAN SYNTHASE ALPHA CHAIN, CHLOROPLASTIC"/>
    <property type="match status" value="1"/>
</dbReference>
<keyword evidence="5" id="KW-0822">Tryptophan biosynthesis</keyword>
<dbReference type="NCBIfam" id="TIGR00262">
    <property type="entry name" value="trpA"/>
    <property type="match status" value="1"/>
</dbReference>
<reference evidence="9" key="1">
    <citation type="submission" date="2018-06" db="EMBL/GenBank/DDBJ databases">
        <authorList>
            <person name="Zhirakovskaya E."/>
        </authorList>
    </citation>
    <scope>NUCLEOTIDE SEQUENCE</scope>
</reference>
<evidence type="ECO:0000256" key="7">
    <source>
        <dbReference type="ARBA" id="ARBA00023239"/>
    </source>
</evidence>
<dbReference type="UniPathway" id="UPA00035">
    <property type="reaction ID" value="UER00044"/>
</dbReference>
<evidence type="ECO:0000313" key="9">
    <source>
        <dbReference type="EMBL" id="VAW56433.1"/>
    </source>
</evidence>
<dbReference type="Gene3D" id="3.20.20.70">
    <property type="entry name" value="Aldolase class I"/>
    <property type="match status" value="1"/>
</dbReference>
<comment type="subunit">
    <text evidence="2">Tetramer of two alpha and two beta chains.</text>
</comment>
<feature type="non-terminal residue" evidence="9">
    <location>
        <position position="156"/>
    </location>
</feature>
<comment type="pathway">
    <text evidence="1">Amino-acid biosynthesis; L-tryptophan biosynthesis; L-tryptophan from chorismate: step 5/5.</text>
</comment>
<dbReference type="InterPro" id="IPR013785">
    <property type="entry name" value="Aldolase_TIM"/>
</dbReference>
<dbReference type="InterPro" id="IPR018204">
    <property type="entry name" value="Trp_synthase_alpha_AS"/>
</dbReference>
<comment type="catalytic activity">
    <reaction evidence="8">
        <text>(1S,2R)-1-C-(indol-3-yl)glycerol 3-phosphate + L-serine = D-glyceraldehyde 3-phosphate + L-tryptophan + H2O</text>
        <dbReference type="Rhea" id="RHEA:10532"/>
        <dbReference type="ChEBI" id="CHEBI:15377"/>
        <dbReference type="ChEBI" id="CHEBI:33384"/>
        <dbReference type="ChEBI" id="CHEBI:57912"/>
        <dbReference type="ChEBI" id="CHEBI:58866"/>
        <dbReference type="ChEBI" id="CHEBI:59776"/>
        <dbReference type="EC" id="4.2.1.20"/>
    </reaction>
</comment>
<evidence type="ECO:0000256" key="5">
    <source>
        <dbReference type="ARBA" id="ARBA00022822"/>
    </source>
</evidence>
<keyword evidence="4" id="KW-0028">Amino-acid biosynthesis</keyword>
<gene>
    <name evidence="9" type="ORF">MNBD_GAMMA07-2409</name>
</gene>
<evidence type="ECO:0000256" key="4">
    <source>
        <dbReference type="ARBA" id="ARBA00022605"/>
    </source>
</evidence>
<name>A0A3B0WVP0_9ZZZZ</name>
<dbReference type="SUPFAM" id="SSF51366">
    <property type="entry name" value="Ribulose-phoshate binding barrel"/>
    <property type="match status" value="1"/>
</dbReference>
<dbReference type="InterPro" id="IPR011060">
    <property type="entry name" value="RibuloseP-bd_barrel"/>
</dbReference>
<dbReference type="CDD" id="cd04724">
    <property type="entry name" value="Tryptophan_synthase_alpha"/>
    <property type="match status" value="1"/>
</dbReference>
<dbReference type="PANTHER" id="PTHR43406">
    <property type="entry name" value="TRYPTOPHAN SYNTHASE, ALPHA CHAIN"/>
    <property type="match status" value="1"/>
</dbReference>